<dbReference type="PANTHER" id="PTHR43004">
    <property type="entry name" value="TRK SYSTEM POTASSIUM UPTAKE PROTEIN"/>
    <property type="match status" value="1"/>
</dbReference>
<sequence>MGDPHGPSGRAIKAPRILVVGAGASGLAFALECASRGTHVRVIERRSCRSSIQKATGVAAGVWRRLSKFGVSPTSVSAAIPMRNFAFHDDGRLVANVPVPEIDGEPPAHLYPQGELERYLEEALSSRGVEVEYDTAFISYEASGTSVRVGIRDEGQEVERTEEFDWVVGADGAHSAVRQAAGMPFVGRDYPETWSVAEISTRKWPSDAQAQLFLRSDGVGLFLSQPTSGVVQGILNAPNVSKALHAHFPDAELRYERDFRVTLRRVRSPRTGRVWLIGDAAHVQSPVGGQGLNLAIWDGITLAEGLLAGDLTVERVLARRARTVLLFTDFDYRMLATKSRLVRSVRNRYWAYAAKHPALARWFFKLISGGW</sequence>
<evidence type="ECO:0000313" key="6">
    <source>
        <dbReference type="Proteomes" id="UP001327459"/>
    </source>
</evidence>
<name>A0ABZ0YYE1_9GAMM</name>
<keyword evidence="3" id="KW-0274">FAD</keyword>
<evidence type="ECO:0000256" key="3">
    <source>
        <dbReference type="ARBA" id="ARBA00022827"/>
    </source>
</evidence>
<dbReference type="Proteomes" id="UP001327459">
    <property type="component" value="Chromosome"/>
</dbReference>
<dbReference type="PANTHER" id="PTHR43004:SF19">
    <property type="entry name" value="BINDING MONOOXYGENASE, PUTATIVE (JCVI)-RELATED"/>
    <property type="match status" value="1"/>
</dbReference>
<keyword evidence="6" id="KW-1185">Reference proteome</keyword>
<accession>A0ABZ0YYE1</accession>
<dbReference type="RefSeq" id="WP_322522170.1">
    <property type="nucleotide sequence ID" value="NZ_CP140153.1"/>
</dbReference>
<proteinExistence type="predicted"/>
<evidence type="ECO:0000256" key="2">
    <source>
        <dbReference type="ARBA" id="ARBA00022630"/>
    </source>
</evidence>
<dbReference type="Gene3D" id="3.30.70.2450">
    <property type="match status" value="1"/>
</dbReference>
<keyword evidence="2" id="KW-0285">Flavoprotein</keyword>
<organism evidence="5 6">
    <name type="scientific">Guyparkeria halophila</name>
    <dbReference type="NCBI Taxonomy" id="47960"/>
    <lineage>
        <taxon>Bacteria</taxon>
        <taxon>Pseudomonadati</taxon>
        <taxon>Pseudomonadota</taxon>
        <taxon>Gammaproteobacteria</taxon>
        <taxon>Chromatiales</taxon>
        <taxon>Thioalkalibacteraceae</taxon>
        <taxon>Guyparkeria</taxon>
    </lineage>
</organism>
<feature type="domain" description="FAD-binding" evidence="4">
    <location>
        <begin position="17"/>
        <end position="219"/>
    </location>
</feature>
<evidence type="ECO:0000256" key="1">
    <source>
        <dbReference type="ARBA" id="ARBA00001974"/>
    </source>
</evidence>
<protein>
    <submittedName>
        <fullName evidence="5">NAD(P)/FAD-dependent oxidoreductase</fullName>
    </submittedName>
</protein>
<feature type="domain" description="FAD-binding" evidence="4">
    <location>
        <begin position="239"/>
        <end position="307"/>
    </location>
</feature>
<dbReference type="Gene3D" id="3.50.50.60">
    <property type="entry name" value="FAD/NAD(P)-binding domain"/>
    <property type="match status" value="1"/>
</dbReference>
<dbReference type="PRINTS" id="PR00420">
    <property type="entry name" value="RNGMNOXGNASE"/>
</dbReference>
<evidence type="ECO:0000259" key="4">
    <source>
        <dbReference type="Pfam" id="PF01494"/>
    </source>
</evidence>
<dbReference type="InterPro" id="IPR036188">
    <property type="entry name" value="FAD/NAD-bd_sf"/>
</dbReference>
<reference evidence="5 6" key="1">
    <citation type="submission" date="2023-11" db="EMBL/GenBank/DDBJ databases">
        <title>MicrobeMod: A computational toolkit for identifying prokaryotic methylation and restriction-modification with nanopore sequencing.</title>
        <authorList>
            <person name="Crits-Christoph A."/>
            <person name="Kang S.C."/>
            <person name="Lee H."/>
            <person name="Ostrov N."/>
        </authorList>
    </citation>
    <scope>NUCLEOTIDE SEQUENCE [LARGE SCALE GENOMIC DNA]</scope>
    <source>
        <strain evidence="5 6">ATCC 49870</strain>
    </source>
</reference>
<evidence type="ECO:0000313" key="5">
    <source>
        <dbReference type="EMBL" id="WQH17190.1"/>
    </source>
</evidence>
<dbReference type="Pfam" id="PF01494">
    <property type="entry name" value="FAD_binding_3"/>
    <property type="match status" value="2"/>
</dbReference>
<dbReference type="InterPro" id="IPR002938">
    <property type="entry name" value="FAD-bd"/>
</dbReference>
<dbReference type="EMBL" id="CP140153">
    <property type="protein sequence ID" value="WQH17190.1"/>
    <property type="molecule type" value="Genomic_DNA"/>
</dbReference>
<comment type="cofactor">
    <cofactor evidence="1">
        <name>FAD</name>
        <dbReference type="ChEBI" id="CHEBI:57692"/>
    </cofactor>
</comment>
<gene>
    <name evidence="5" type="ORF">SR882_04610</name>
</gene>
<dbReference type="InterPro" id="IPR050641">
    <property type="entry name" value="RIFMO-like"/>
</dbReference>
<dbReference type="SUPFAM" id="SSF51905">
    <property type="entry name" value="FAD/NAD(P)-binding domain"/>
    <property type="match status" value="1"/>
</dbReference>